<dbReference type="SUPFAM" id="SSF52738">
    <property type="entry name" value="Methylesterase CheB, C-terminal domain"/>
    <property type="match status" value="1"/>
</dbReference>
<evidence type="ECO:0000256" key="2">
    <source>
        <dbReference type="ARBA" id="ARBA00039140"/>
    </source>
</evidence>
<dbReference type="PANTHER" id="PTHR42872:SF6">
    <property type="entry name" value="PROTEIN-GLUTAMATE METHYLESTERASE_PROTEIN-GLUTAMINE GLUTAMINASE"/>
    <property type="match status" value="1"/>
</dbReference>
<dbReference type="GO" id="GO:0005737">
    <property type="term" value="C:cytoplasm"/>
    <property type="evidence" value="ECO:0007669"/>
    <property type="project" value="InterPro"/>
</dbReference>
<dbReference type="AlphaFoldDB" id="A0A4P9UPT8"/>
<dbReference type="EMBL" id="CP035467">
    <property type="protein sequence ID" value="QCW82261.1"/>
    <property type="molecule type" value="Genomic_DNA"/>
</dbReference>
<dbReference type="InterPro" id="IPR035909">
    <property type="entry name" value="CheB_C"/>
</dbReference>
<reference evidence="7" key="1">
    <citation type="journal article" date="2019" name="J. Bacteriol.">
        <title>A Mutagenic Screen Identifies a TonB-Dependent Receptor Required for the Lanthanide Metal Switch in the Type I Methanotroph 'Methylotuvimicrobium buryatense' 5GB1C.</title>
        <authorList>
            <person name="Groom J.D."/>
            <person name="Ford S.M."/>
            <person name="Pesesky M.W."/>
            <person name="Lidstrom M.E."/>
        </authorList>
    </citation>
    <scope>NUCLEOTIDE SEQUENCE [LARGE SCALE GENOMIC DNA]</scope>
    <source>
        <strain evidence="7">5GB1C</strain>
    </source>
</reference>
<dbReference type="GO" id="GO:0008984">
    <property type="term" value="F:protein-glutamate methylesterase activity"/>
    <property type="evidence" value="ECO:0007669"/>
    <property type="project" value="UniProtKB-EC"/>
</dbReference>
<dbReference type="OrthoDB" id="9793421at2"/>
<dbReference type="GO" id="GO:0006935">
    <property type="term" value="P:chemotaxis"/>
    <property type="evidence" value="ECO:0007669"/>
    <property type="project" value="UniProtKB-UniRule"/>
</dbReference>
<keyword evidence="4" id="KW-0145">Chemotaxis</keyword>
<dbReference type="GO" id="GO:0000156">
    <property type="term" value="F:phosphorelay response regulator activity"/>
    <property type="evidence" value="ECO:0007669"/>
    <property type="project" value="InterPro"/>
</dbReference>
<dbReference type="RefSeq" id="WP_014148219.1">
    <property type="nucleotide sequence ID" value="NZ_CP035467.1"/>
</dbReference>
<protein>
    <recommendedName>
        <fullName evidence="2">protein-glutamate methylesterase</fullName>
        <ecNumber evidence="2">3.1.1.61</ecNumber>
    </recommendedName>
</protein>
<dbReference type="CDD" id="cd16434">
    <property type="entry name" value="CheB-CheR_fusion"/>
    <property type="match status" value="1"/>
</dbReference>
<keyword evidence="7" id="KW-1185">Reference proteome</keyword>
<dbReference type="Gene3D" id="3.40.50.180">
    <property type="entry name" value="Methylesterase CheB, C-terminal domain"/>
    <property type="match status" value="1"/>
</dbReference>
<dbReference type="KEGG" id="mbur:EQU24_08435"/>
<gene>
    <name evidence="6" type="ORF">EQU24_08435</name>
</gene>
<organism evidence="6 7">
    <name type="scientific">Methylotuvimicrobium buryatense</name>
    <name type="common">Methylomicrobium buryatense</name>
    <dbReference type="NCBI Taxonomy" id="95641"/>
    <lineage>
        <taxon>Bacteria</taxon>
        <taxon>Pseudomonadati</taxon>
        <taxon>Pseudomonadota</taxon>
        <taxon>Gammaproteobacteria</taxon>
        <taxon>Methylococcales</taxon>
        <taxon>Methylococcaceae</taxon>
        <taxon>Methylotuvimicrobium</taxon>
    </lineage>
</organism>
<comment type="catalytic activity">
    <reaction evidence="3">
        <text>[protein]-L-glutamate 5-O-methyl ester + H2O = L-glutamyl-[protein] + methanol + H(+)</text>
        <dbReference type="Rhea" id="RHEA:23236"/>
        <dbReference type="Rhea" id="RHEA-COMP:10208"/>
        <dbReference type="Rhea" id="RHEA-COMP:10311"/>
        <dbReference type="ChEBI" id="CHEBI:15377"/>
        <dbReference type="ChEBI" id="CHEBI:15378"/>
        <dbReference type="ChEBI" id="CHEBI:17790"/>
        <dbReference type="ChEBI" id="CHEBI:29973"/>
        <dbReference type="ChEBI" id="CHEBI:82795"/>
        <dbReference type="EC" id="3.1.1.61"/>
    </reaction>
</comment>
<accession>A0A4P9UPT8</accession>
<feature type="active site" evidence="4">
    <location>
        <position position="68"/>
    </location>
</feature>
<evidence type="ECO:0000256" key="1">
    <source>
        <dbReference type="ARBA" id="ARBA00022801"/>
    </source>
</evidence>
<dbReference type="Proteomes" id="UP000305881">
    <property type="component" value="Chromosome"/>
</dbReference>
<evidence type="ECO:0000313" key="7">
    <source>
        <dbReference type="Proteomes" id="UP000305881"/>
    </source>
</evidence>
<sequence>MIHDRYGAVNESETSGVANGNRVNEAVSLENDFPVVCVGGSAGGLDAYIRLLQNLPANLGVAIVIVNHITKMPTMLHEVLPTYTTMPVELITESLQMKPNRVFIIPANRDLHVTDGQFHLKPISKPHGWPDVITVFLRSLTEHWDGKLIAVIVSGYDGDGADALCGIKEVGGITIAQKLDTAIQPDMPETAIASGCIDFVLSPENIAQKLVRIARNEVL</sequence>
<evidence type="ECO:0000256" key="4">
    <source>
        <dbReference type="PROSITE-ProRule" id="PRU00050"/>
    </source>
</evidence>
<evidence type="ECO:0000259" key="5">
    <source>
        <dbReference type="PROSITE" id="PS50122"/>
    </source>
</evidence>
<dbReference type="InterPro" id="IPR000673">
    <property type="entry name" value="Sig_transdc_resp-reg_Me-estase"/>
</dbReference>
<dbReference type="PANTHER" id="PTHR42872">
    <property type="entry name" value="PROTEIN-GLUTAMATE METHYLESTERASE/PROTEIN-GLUTAMINE GLUTAMINASE"/>
    <property type="match status" value="1"/>
</dbReference>
<feature type="domain" description="CheB-type methylesterase" evidence="5">
    <location>
        <begin position="29"/>
        <end position="217"/>
    </location>
</feature>
<feature type="active site" evidence="4">
    <location>
        <position position="159"/>
    </location>
</feature>
<name>A0A4P9UPT8_METBY</name>
<proteinExistence type="predicted"/>
<dbReference type="EC" id="3.1.1.61" evidence="2"/>
<keyword evidence="1 4" id="KW-0378">Hydrolase</keyword>
<evidence type="ECO:0000256" key="3">
    <source>
        <dbReference type="ARBA" id="ARBA00048267"/>
    </source>
</evidence>
<dbReference type="PROSITE" id="PS50122">
    <property type="entry name" value="CHEB"/>
    <property type="match status" value="1"/>
</dbReference>
<feature type="active site" evidence="4">
    <location>
        <position position="41"/>
    </location>
</feature>
<evidence type="ECO:0000313" key="6">
    <source>
        <dbReference type="EMBL" id="QCW82261.1"/>
    </source>
</evidence>
<dbReference type="Pfam" id="PF01339">
    <property type="entry name" value="CheB_methylest"/>
    <property type="match status" value="1"/>
</dbReference>
<dbReference type="STRING" id="675511.GCA_000341735_01338"/>